<feature type="signal peptide" evidence="1">
    <location>
        <begin position="1"/>
        <end position="23"/>
    </location>
</feature>
<evidence type="ECO:0000313" key="2">
    <source>
        <dbReference type="EMBL" id="KAJ0223811.1"/>
    </source>
</evidence>
<dbReference type="Gramene" id="rna-gnl|WGS:NBSK|LSAT_2X7381_mrna">
    <property type="protein sequence ID" value="cds-PLY90193.1"/>
    <property type="gene ID" value="gene-LSAT_2X7381"/>
</dbReference>
<reference evidence="2 3" key="1">
    <citation type="journal article" date="2017" name="Nat. Commun.">
        <title>Genome assembly with in vitro proximity ligation data and whole-genome triplication in lettuce.</title>
        <authorList>
            <person name="Reyes-Chin-Wo S."/>
            <person name="Wang Z."/>
            <person name="Yang X."/>
            <person name="Kozik A."/>
            <person name="Arikit S."/>
            <person name="Song C."/>
            <person name="Xia L."/>
            <person name="Froenicke L."/>
            <person name="Lavelle D.O."/>
            <person name="Truco M.J."/>
            <person name="Xia R."/>
            <person name="Zhu S."/>
            <person name="Xu C."/>
            <person name="Xu H."/>
            <person name="Xu X."/>
            <person name="Cox K."/>
            <person name="Korf I."/>
            <person name="Meyers B.C."/>
            <person name="Michelmore R.W."/>
        </authorList>
    </citation>
    <scope>NUCLEOTIDE SEQUENCE [LARGE SCALE GENOMIC DNA]</scope>
    <source>
        <strain evidence="3">cv. Salinas</strain>
        <tissue evidence="2">Seedlings</tissue>
    </source>
</reference>
<name>A0A9R1WJX4_LACSA</name>
<proteinExistence type="predicted"/>
<dbReference type="SUPFAM" id="SSF52833">
    <property type="entry name" value="Thioredoxin-like"/>
    <property type="match status" value="1"/>
</dbReference>
<keyword evidence="3" id="KW-1185">Reference proteome</keyword>
<evidence type="ECO:0008006" key="4">
    <source>
        <dbReference type="Google" id="ProtNLM"/>
    </source>
</evidence>
<evidence type="ECO:0000256" key="1">
    <source>
        <dbReference type="SAM" id="SignalP"/>
    </source>
</evidence>
<dbReference type="OrthoDB" id="37297at2759"/>
<protein>
    <recommendedName>
        <fullName evidence="4">Thioredoxin-like fold domain-containing protein</fullName>
    </recommendedName>
</protein>
<gene>
    <name evidence="2" type="ORF">LSAT_V11C200053330</name>
</gene>
<sequence length="230" mass="25932">MYKPNIPVISLLILSFAAVLLRSQSIYPSRYDGFVYKKRAASTDTVLIEAFYDPVCPDSRDSWAPLKQAVDHYGPTVVSLIVHTFPLPYHDNAFITSRVLHIVNDLNSSATYPLLEAFFKYQNQFYNAKTNNISRAAALDKVIGFASRTLGNSIQSAIRSGFSDTKTSTKTRVSFKYGCMRGVYGTPFFFVNGFLVPVTDDDMIDYNGWRKIIDPLTTKQGKNEYPLTIF</sequence>
<accession>A0A9R1WJX4</accession>
<organism evidence="2 3">
    <name type="scientific">Lactuca sativa</name>
    <name type="common">Garden lettuce</name>
    <dbReference type="NCBI Taxonomy" id="4236"/>
    <lineage>
        <taxon>Eukaryota</taxon>
        <taxon>Viridiplantae</taxon>
        <taxon>Streptophyta</taxon>
        <taxon>Embryophyta</taxon>
        <taxon>Tracheophyta</taxon>
        <taxon>Spermatophyta</taxon>
        <taxon>Magnoliopsida</taxon>
        <taxon>eudicotyledons</taxon>
        <taxon>Gunneridae</taxon>
        <taxon>Pentapetalae</taxon>
        <taxon>asterids</taxon>
        <taxon>campanulids</taxon>
        <taxon>Asterales</taxon>
        <taxon>Asteraceae</taxon>
        <taxon>Cichorioideae</taxon>
        <taxon>Cichorieae</taxon>
        <taxon>Lactucinae</taxon>
        <taxon>Lactuca</taxon>
    </lineage>
</organism>
<dbReference type="EMBL" id="NBSK02000002">
    <property type="protein sequence ID" value="KAJ0223811.1"/>
    <property type="molecule type" value="Genomic_DNA"/>
</dbReference>
<dbReference type="Gene3D" id="3.40.30.10">
    <property type="entry name" value="Glutaredoxin"/>
    <property type="match status" value="1"/>
</dbReference>
<comment type="caution">
    <text evidence="2">The sequence shown here is derived from an EMBL/GenBank/DDBJ whole genome shotgun (WGS) entry which is preliminary data.</text>
</comment>
<dbReference type="InterPro" id="IPR036249">
    <property type="entry name" value="Thioredoxin-like_sf"/>
</dbReference>
<dbReference type="PANTHER" id="PTHR33875">
    <property type="entry name" value="OS09G0542200 PROTEIN"/>
    <property type="match status" value="1"/>
</dbReference>
<dbReference type="PANTHER" id="PTHR33875:SF2">
    <property type="entry name" value="ACR183CP"/>
    <property type="match status" value="1"/>
</dbReference>
<evidence type="ECO:0000313" key="3">
    <source>
        <dbReference type="Proteomes" id="UP000235145"/>
    </source>
</evidence>
<dbReference type="Proteomes" id="UP000235145">
    <property type="component" value="Unassembled WGS sequence"/>
</dbReference>
<dbReference type="AlphaFoldDB" id="A0A9R1WJX4"/>
<keyword evidence="1" id="KW-0732">Signal</keyword>
<feature type="chain" id="PRO_5040339750" description="Thioredoxin-like fold domain-containing protein" evidence="1">
    <location>
        <begin position="24"/>
        <end position="230"/>
    </location>
</feature>
<dbReference type="CDD" id="cd02972">
    <property type="entry name" value="DsbA_family"/>
    <property type="match status" value="1"/>
</dbReference>